<accession>A0ABT3L5N0</accession>
<gene>
    <name evidence="1" type="ORF">K4A83_11075</name>
</gene>
<keyword evidence="2" id="KW-1185">Reference proteome</keyword>
<comment type="caution">
    <text evidence="1">The sequence shown here is derived from an EMBL/GenBank/DDBJ whole genome shotgun (WGS) entry which is preliminary data.</text>
</comment>
<dbReference type="Proteomes" id="UP001526426">
    <property type="component" value="Unassembled WGS sequence"/>
</dbReference>
<dbReference type="EMBL" id="JAIHOM010000047">
    <property type="protein sequence ID" value="MCW6036799.1"/>
    <property type="molecule type" value="Genomic_DNA"/>
</dbReference>
<reference evidence="1 2" key="1">
    <citation type="submission" date="2021-08" db="EMBL/GenBank/DDBJ databases">
        <title>Draft genome sequence of Spirulina subsalsa with high tolerance to salinity and hype-accumulation of phycocyanin.</title>
        <authorList>
            <person name="Pei H."/>
            <person name="Jiang L."/>
        </authorList>
    </citation>
    <scope>NUCLEOTIDE SEQUENCE [LARGE SCALE GENOMIC DNA]</scope>
    <source>
        <strain evidence="1 2">FACHB-351</strain>
    </source>
</reference>
<dbReference type="RefSeq" id="WP_265264610.1">
    <property type="nucleotide sequence ID" value="NZ_JAIHOM010000047.1"/>
</dbReference>
<protein>
    <submittedName>
        <fullName evidence="1">Uncharacterized protein</fullName>
    </submittedName>
</protein>
<organism evidence="1 2">
    <name type="scientific">Spirulina subsalsa FACHB-351</name>
    <dbReference type="NCBI Taxonomy" id="234711"/>
    <lineage>
        <taxon>Bacteria</taxon>
        <taxon>Bacillati</taxon>
        <taxon>Cyanobacteriota</taxon>
        <taxon>Cyanophyceae</taxon>
        <taxon>Spirulinales</taxon>
        <taxon>Spirulinaceae</taxon>
        <taxon>Spirulina</taxon>
    </lineage>
</organism>
<evidence type="ECO:0000313" key="2">
    <source>
        <dbReference type="Proteomes" id="UP001526426"/>
    </source>
</evidence>
<sequence length="90" mass="9901">MSPIQEQQDQLETRLARADSLLQLLASCQDVDSATLQTAALDVQEHVQQAREICQALVAAQRKGPALSRQPLDCMTCLSVRLYQRPPAAV</sequence>
<evidence type="ECO:0000313" key="1">
    <source>
        <dbReference type="EMBL" id="MCW6036799.1"/>
    </source>
</evidence>
<name>A0ABT3L5N0_9CYAN</name>
<proteinExistence type="predicted"/>